<keyword evidence="3" id="KW-1185">Reference proteome</keyword>
<dbReference type="InterPro" id="IPR000477">
    <property type="entry name" value="RT_dom"/>
</dbReference>
<sequence length="255" mass="27893">MAYGSPEGYVRYQRGLRQGDPLSLLLFVLVADVLSSMFNHALTSHILYGVPLGNFGNVCHLQYADDLIILSAGGTEDLKIIKLILFIYKDISGLAINLHKTCLFSTGFGSLPSQSSLGTLNCAASTLPITYLGVPIAGRRPRYQDWEVLIHKVKDRLTSWKANYLSLGGRLILINSVLSALPTYWMSIFRLPKWVVKRIDGLRRDFLWKGPDLDRPKCVWSTGLDCVSLGIKGAGGSSILPSSMVLFSGNGGGKS</sequence>
<reference evidence="4" key="1">
    <citation type="submission" date="2025-08" db="UniProtKB">
        <authorList>
            <consortium name="RefSeq"/>
        </authorList>
    </citation>
    <scope>IDENTIFICATION</scope>
</reference>
<dbReference type="PANTHER" id="PTHR33116:SF78">
    <property type="entry name" value="OS12G0587133 PROTEIN"/>
    <property type="match status" value="1"/>
</dbReference>
<gene>
    <name evidence="4" type="primary">LOC120271757</name>
</gene>
<evidence type="ECO:0000313" key="4">
    <source>
        <dbReference type="RefSeq" id="XP_039134368.1"/>
    </source>
</evidence>
<feature type="domain" description="Reverse transcriptase" evidence="2">
    <location>
        <begin position="1"/>
        <end position="136"/>
    </location>
</feature>
<feature type="transmembrane region" description="Helical" evidence="1">
    <location>
        <begin position="21"/>
        <end position="42"/>
    </location>
</feature>
<dbReference type="PROSITE" id="PS50878">
    <property type="entry name" value="RT_POL"/>
    <property type="match status" value="1"/>
</dbReference>
<evidence type="ECO:0000259" key="2">
    <source>
        <dbReference type="PROSITE" id="PS50878"/>
    </source>
</evidence>
<dbReference type="RefSeq" id="XP_039134368.1">
    <property type="nucleotide sequence ID" value="XM_039278434.1"/>
</dbReference>
<protein>
    <submittedName>
        <fullName evidence="4">Uncharacterized protein LOC120271757</fullName>
    </submittedName>
</protein>
<accession>A0AB40C5C8</accession>
<dbReference type="InterPro" id="IPR043502">
    <property type="entry name" value="DNA/RNA_pol_sf"/>
</dbReference>
<evidence type="ECO:0000256" key="1">
    <source>
        <dbReference type="SAM" id="Phobius"/>
    </source>
</evidence>
<keyword evidence="1" id="KW-0812">Transmembrane</keyword>
<name>A0AB40C5C8_DIOCR</name>
<evidence type="ECO:0000313" key="3">
    <source>
        <dbReference type="Proteomes" id="UP001515500"/>
    </source>
</evidence>
<dbReference type="AlphaFoldDB" id="A0AB40C5C8"/>
<dbReference type="Pfam" id="PF00078">
    <property type="entry name" value="RVT_1"/>
    <property type="match status" value="1"/>
</dbReference>
<organism evidence="3 4">
    <name type="scientific">Dioscorea cayennensis subsp. rotundata</name>
    <name type="common">White Guinea yam</name>
    <name type="synonym">Dioscorea rotundata</name>
    <dbReference type="NCBI Taxonomy" id="55577"/>
    <lineage>
        <taxon>Eukaryota</taxon>
        <taxon>Viridiplantae</taxon>
        <taxon>Streptophyta</taxon>
        <taxon>Embryophyta</taxon>
        <taxon>Tracheophyta</taxon>
        <taxon>Spermatophyta</taxon>
        <taxon>Magnoliopsida</taxon>
        <taxon>Liliopsida</taxon>
        <taxon>Dioscoreales</taxon>
        <taxon>Dioscoreaceae</taxon>
        <taxon>Dioscorea</taxon>
    </lineage>
</organism>
<dbReference type="Proteomes" id="UP001515500">
    <property type="component" value="Chromosome 11"/>
</dbReference>
<keyword evidence="1" id="KW-1133">Transmembrane helix</keyword>
<dbReference type="GeneID" id="120271757"/>
<proteinExistence type="predicted"/>
<keyword evidence="1" id="KW-0472">Membrane</keyword>
<dbReference type="PANTHER" id="PTHR33116">
    <property type="entry name" value="REVERSE TRANSCRIPTASE ZINC-BINDING DOMAIN-CONTAINING PROTEIN-RELATED-RELATED"/>
    <property type="match status" value="1"/>
</dbReference>
<dbReference type="SUPFAM" id="SSF56672">
    <property type="entry name" value="DNA/RNA polymerases"/>
    <property type="match status" value="1"/>
</dbReference>